<dbReference type="SUPFAM" id="SSF49777">
    <property type="entry name" value="PEBP-like"/>
    <property type="match status" value="1"/>
</dbReference>
<protein>
    <submittedName>
        <fullName evidence="1">YbhB/YbcL family Raf kinase inhibitor-like protein</fullName>
    </submittedName>
</protein>
<dbReference type="InterPro" id="IPR008914">
    <property type="entry name" value="PEBP"/>
</dbReference>
<dbReference type="EMBL" id="VYKJ01000017">
    <property type="protein sequence ID" value="KAA8995737.1"/>
    <property type="molecule type" value="Genomic_DNA"/>
</dbReference>
<dbReference type="CDD" id="cd00865">
    <property type="entry name" value="PEBP_bact_arch"/>
    <property type="match status" value="1"/>
</dbReference>
<comment type="caution">
    <text evidence="1">The sequence shown here is derived from an EMBL/GenBank/DDBJ whole genome shotgun (WGS) entry which is preliminary data.</text>
</comment>
<reference evidence="1 2" key="1">
    <citation type="submission" date="2019-09" db="EMBL/GenBank/DDBJ databases">
        <authorList>
            <person name="Li Y."/>
        </authorList>
    </citation>
    <scope>NUCLEOTIDE SEQUENCE [LARGE SCALE GENOMIC DNA]</scope>
    <source>
        <strain evidence="1 2">L3-3HA</strain>
    </source>
</reference>
<evidence type="ECO:0000313" key="1">
    <source>
        <dbReference type="EMBL" id="KAA8995737.1"/>
    </source>
</evidence>
<dbReference type="RefSeq" id="WP_150437414.1">
    <property type="nucleotide sequence ID" value="NZ_VYKJ01000017.1"/>
</dbReference>
<dbReference type="Proteomes" id="UP000335415">
    <property type="component" value="Unassembled WGS sequence"/>
</dbReference>
<keyword evidence="2" id="KW-1185">Reference proteome</keyword>
<dbReference type="PANTHER" id="PTHR30289">
    <property type="entry name" value="UNCHARACTERIZED PROTEIN YBCL-RELATED"/>
    <property type="match status" value="1"/>
</dbReference>
<dbReference type="AlphaFoldDB" id="A0A5J5FT74"/>
<accession>A0A5J5FT74</accession>
<dbReference type="InterPro" id="IPR005247">
    <property type="entry name" value="YbhB_YbcL/LppC-like"/>
</dbReference>
<dbReference type="InterPro" id="IPR036610">
    <property type="entry name" value="PEBP-like_sf"/>
</dbReference>
<proteinExistence type="predicted"/>
<dbReference type="Pfam" id="PF01161">
    <property type="entry name" value="PBP"/>
    <property type="match status" value="1"/>
</dbReference>
<dbReference type="Gene3D" id="3.90.280.10">
    <property type="entry name" value="PEBP-like"/>
    <property type="match status" value="1"/>
</dbReference>
<dbReference type="OrthoDB" id="9797506at2"/>
<organism evidence="1 2">
    <name type="scientific">Affinibrenneria salicis</name>
    <dbReference type="NCBI Taxonomy" id="2590031"/>
    <lineage>
        <taxon>Bacteria</taxon>
        <taxon>Pseudomonadati</taxon>
        <taxon>Pseudomonadota</taxon>
        <taxon>Gammaproteobacteria</taxon>
        <taxon>Enterobacterales</taxon>
        <taxon>Pectobacteriaceae</taxon>
        <taxon>Affinibrenneria</taxon>
    </lineage>
</organism>
<sequence>MKLTSQNFTDGAPIPGEFAFAVADDKNHLALSNNKNPHLAWDDVPAGTKSFVLLCHDPDAPCSTDDVNQEGRQVAASLPRVNFTHWVLIDIPADARAIAAGSHSAQITARGKPAQAPGKGMRHGINDYTSWFSGDEQMNGDYYGYDGPCPPWNDELAHRYIFTLYALDTARLNVEGKIYRDDVLAAIDGHVLAQASLIGSYSLNPAVR</sequence>
<dbReference type="NCBIfam" id="TIGR00481">
    <property type="entry name" value="YbhB/YbcL family Raf kinase inhibitor-like protein"/>
    <property type="match status" value="1"/>
</dbReference>
<name>A0A5J5FT74_9GAMM</name>
<dbReference type="PANTHER" id="PTHR30289:SF1">
    <property type="entry name" value="PEBP (PHOSPHATIDYLETHANOLAMINE-BINDING PROTEIN) FAMILY PROTEIN"/>
    <property type="match status" value="1"/>
</dbReference>
<gene>
    <name evidence="1" type="ORF">FJU30_23595</name>
</gene>
<evidence type="ECO:0000313" key="2">
    <source>
        <dbReference type="Proteomes" id="UP000335415"/>
    </source>
</evidence>